<evidence type="ECO:0000313" key="14">
    <source>
        <dbReference type="Ensembl" id="ENSORLP00015003411.1"/>
    </source>
</evidence>
<keyword evidence="9" id="KW-0472">Membrane</keyword>
<reference evidence="14" key="3">
    <citation type="submission" date="2025-08" db="UniProtKB">
        <authorList>
            <consortium name="Ensembl"/>
        </authorList>
    </citation>
    <scope>IDENTIFICATION</scope>
    <source>
        <strain evidence="14">HSOK</strain>
    </source>
</reference>
<evidence type="ECO:0000313" key="15">
    <source>
        <dbReference type="Proteomes" id="UP000265200"/>
    </source>
</evidence>
<evidence type="ECO:0000256" key="3">
    <source>
        <dbReference type="ARBA" id="ARBA00004563"/>
    </source>
</evidence>
<dbReference type="Gene3D" id="1.10.287.210">
    <property type="match status" value="1"/>
</dbReference>
<dbReference type="Ensembl" id="ENSORLT00015009327.1">
    <property type="protein sequence ID" value="ENSORLP00015003411.1"/>
    <property type="gene ID" value="ENSORLG00015004146.1"/>
</dbReference>
<sequence>MDVLIGYQTLILHSLFLNATIKAFKGYNEEIASMRLMVLQNRLVLEFLVAQERGVCKMLNDTCCTFIPDNIDEGHSITQALHQLEKVQSWRKWPGKGKSLDIYCLEGCPRDPMDEWMDRWLDGWLDGWID</sequence>
<keyword evidence="7" id="KW-1043">Host membrane</keyword>
<evidence type="ECO:0000256" key="4">
    <source>
        <dbReference type="ARBA" id="ARBA00022511"/>
    </source>
</evidence>
<evidence type="ECO:0000256" key="8">
    <source>
        <dbReference type="ARBA" id="ARBA00022989"/>
    </source>
</evidence>
<keyword evidence="5" id="KW-0945">Host-virus interaction</keyword>
<organism evidence="14 15">
    <name type="scientific">Oryzias latipes</name>
    <name type="common">Japanese rice fish</name>
    <name type="synonym">Japanese killifish</name>
    <dbReference type="NCBI Taxonomy" id="8090"/>
    <lineage>
        <taxon>Eukaryota</taxon>
        <taxon>Metazoa</taxon>
        <taxon>Chordata</taxon>
        <taxon>Craniata</taxon>
        <taxon>Vertebrata</taxon>
        <taxon>Euteleostomi</taxon>
        <taxon>Actinopterygii</taxon>
        <taxon>Neopterygii</taxon>
        <taxon>Teleostei</taxon>
        <taxon>Neoteleostei</taxon>
        <taxon>Acanthomorphata</taxon>
        <taxon>Ovalentaria</taxon>
        <taxon>Atherinomorphae</taxon>
        <taxon>Beloniformes</taxon>
        <taxon>Adrianichthyidae</taxon>
        <taxon>Oryziinae</taxon>
        <taxon>Oryzias</taxon>
    </lineage>
</organism>
<evidence type="ECO:0000256" key="9">
    <source>
        <dbReference type="ARBA" id="ARBA00023136"/>
    </source>
</evidence>
<dbReference type="InterPro" id="IPR018154">
    <property type="entry name" value="TLV/ENV_coat_polyprotein"/>
</dbReference>
<dbReference type="Proteomes" id="UP000265200">
    <property type="component" value="Chromosome 3"/>
</dbReference>
<evidence type="ECO:0000256" key="1">
    <source>
        <dbReference type="ARBA" id="ARBA00004402"/>
    </source>
</evidence>
<dbReference type="SUPFAM" id="SSF58069">
    <property type="entry name" value="Virus ectodomain"/>
    <property type="match status" value="1"/>
</dbReference>
<evidence type="ECO:0000256" key="7">
    <source>
        <dbReference type="ARBA" id="ARBA00022870"/>
    </source>
</evidence>
<accession>A0A3P9H6L7</accession>
<keyword evidence="11" id="KW-1015">Disulfide bond</keyword>
<evidence type="ECO:0000256" key="2">
    <source>
        <dbReference type="ARBA" id="ARBA00004531"/>
    </source>
</evidence>
<name>A0A3P9H6L7_ORYLA</name>
<reference evidence="14" key="4">
    <citation type="submission" date="2025-09" db="UniProtKB">
        <authorList>
            <consortium name="Ensembl"/>
        </authorList>
    </citation>
    <scope>IDENTIFICATION</scope>
    <source>
        <strain evidence="14">HSOK</strain>
    </source>
</reference>
<evidence type="ECO:0000256" key="10">
    <source>
        <dbReference type="ARBA" id="ARBA00023139"/>
    </source>
</evidence>
<keyword evidence="4" id="KW-1032">Host cell membrane</keyword>
<dbReference type="PANTHER" id="PTHR10424:SF81">
    <property type="entry name" value="ERVV2 PROTEIN"/>
    <property type="match status" value="1"/>
</dbReference>
<comment type="subcellular location">
    <subcellularLocation>
        <location evidence="1">Host cell membrane</location>
        <topology evidence="1">Single-pass type I membrane protein</topology>
    </subcellularLocation>
    <subcellularLocation>
        <location evidence="2">Host endomembrane system</location>
        <topology evidence="2">Peripheral membrane protein</topology>
    </subcellularLocation>
    <subcellularLocation>
        <location evidence="3">Virion membrane</location>
        <topology evidence="3">Single-pass type I membrane protein</topology>
    </subcellularLocation>
</comment>
<proteinExistence type="predicted"/>
<dbReference type="AlphaFoldDB" id="A0A3P9H6L7"/>
<keyword evidence="6" id="KW-0812">Transmembrane</keyword>
<evidence type="ECO:0000256" key="11">
    <source>
        <dbReference type="ARBA" id="ARBA00023157"/>
    </source>
</evidence>
<keyword evidence="8" id="KW-1133">Transmembrane helix</keyword>
<evidence type="ECO:0000256" key="13">
    <source>
        <dbReference type="ARBA" id="ARBA00023288"/>
    </source>
</evidence>
<keyword evidence="10" id="KW-0564">Palmitate</keyword>
<evidence type="ECO:0000256" key="5">
    <source>
        <dbReference type="ARBA" id="ARBA00022581"/>
    </source>
</evidence>
<protein>
    <submittedName>
        <fullName evidence="14">Uncharacterized protein</fullName>
    </submittedName>
</protein>
<keyword evidence="12" id="KW-0325">Glycoprotein</keyword>
<reference evidence="14 15" key="2">
    <citation type="submission" date="2017-04" db="EMBL/GenBank/DDBJ databases">
        <title>CpG methylation of centromeres and impact of large insertions on vertebrate speciation.</title>
        <authorList>
            <person name="Ichikawa K."/>
            <person name="Yoshimura J."/>
            <person name="Morishita S."/>
        </authorList>
    </citation>
    <scope>NUCLEOTIDE SEQUENCE</scope>
    <source>
        <strain evidence="14 15">HSOK</strain>
    </source>
</reference>
<evidence type="ECO:0000256" key="12">
    <source>
        <dbReference type="ARBA" id="ARBA00023180"/>
    </source>
</evidence>
<keyword evidence="13" id="KW-0449">Lipoprotein</keyword>
<dbReference type="PANTHER" id="PTHR10424">
    <property type="entry name" value="VIRAL ENVELOPE PROTEIN"/>
    <property type="match status" value="1"/>
</dbReference>
<reference key="1">
    <citation type="journal article" date="2007" name="Nature">
        <title>The medaka draft genome and insights into vertebrate genome evolution.</title>
        <authorList>
            <person name="Kasahara M."/>
            <person name="Naruse K."/>
            <person name="Sasaki S."/>
            <person name="Nakatani Y."/>
            <person name="Qu W."/>
            <person name="Ahsan B."/>
            <person name="Yamada T."/>
            <person name="Nagayasu Y."/>
            <person name="Doi K."/>
            <person name="Kasai Y."/>
            <person name="Jindo T."/>
            <person name="Kobayashi D."/>
            <person name="Shimada A."/>
            <person name="Toyoda A."/>
            <person name="Kuroki Y."/>
            <person name="Fujiyama A."/>
            <person name="Sasaki T."/>
            <person name="Shimizu A."/>
            <person name="Asakawa S."/>
            <person name="Shimizu N."/>
            <person name="Hashimoto S."/>
            <person name="Yang J."/>
            <person name="Lee Y."/>
            <person name="Matsushima K."/>
            <person name="Sugano S."/>
            <person name="Sakaizumi M."/>
            <person name="Narita T."/>
            <person name="Ohishi K."/>
            <person name="Haga S."/>
            <person name="Ohta F."/>
            <person name="Nomoto H."/>
            <person name="Nogata K."/>
            <person name="Morishita T."/>
            <person name="Endo T."/>
            <person name="Shin-I T."/>
            <person name="Takeda H."/>
            <person name="Morishita S."/>
            <person name="Kohara Y."/>
        </authorList>
    </citation>
    <scope>NUCLEOTIDE SEQUENCE [LARGE SCALE GENOMIC DNA]</scope>
    <source>
        <strain>Hd-rR</strain>
    </source>
</reference>
<evidence type="ECO:0000256" key="6">
    <source>
        <dbReference type="ARBA" id="ARBA00022692"/>
    </source>
</evidence>